<protein>
    <recommendedName>
        <fullName evidence="5">fructose-bisphosphate aldolase</fullName>
        <ecNumber evidence="5">4.1.2.13</ecNumber>
    </recommendedName>
    <alternativeName>
        <fullName evidence="10">Fructose-1,6-bisphosphate aldolase</fullName>
    </alternativeName>
</protein>
<feature type="binding site" evidence="12">
    <location>
        <position position="116"/>
    </location>
    <ligand>
        <name>Zn(2+)</name>
        <dbReference type="ChEBI" id="CHEBI:29105"/>
        <label>2</label>
    </ligand>
</feature>
<dbReference type="GO" id="GO:0004332">
    <property type="term" value="F:fructose-bisphosphate aldolase activity"/>
    <property type="evidence" value="ECO:0007669"/>
    <property type="project" value="UniProtKB-EC"/>
</dbReference>
<dbReference type="InterPro" id="IPR000771">
    <property type="entry name" value="FBA_II"/>
</dbReference>
<evidence type="ECO:0000256" key="8">
    <source>
        <dbReference type="ARBA" id="ARBA00023152"/>
    </source>
</evidence>
<organism evidence="13">
    <name type="scientific">uncultured bacterium 34R1</name>
    <dbReference type="NCBI Taxonomy" id="581113"/>
    <lineage>
        <taxon>Bacteria</taxon>
        <taxon>environmental samples</taxon>
    </lineage>
</organism>
<feature type="active site" description="Proton donor" evidence="11">
    <location>
        <position position="94"/>
    </location>
</feature>
<evidence type="ECO:0000256" key="1">
    <source>
        <dbReference type="ARBA" id="ARBA00000441"/>
    </source>
</evidence>
<dbReference type="PANTHER" id="PTHR30304:SF0">
    <property type="entry name" value="D-TAGATOSE-1,6-BISPHOSPHATE ALDOLASE SUBUNIT GATY-RELATED"/>
    <property type="match status" value="1"/>
</dbReference>
<name>C0K028_9BACT</name>
<evidence type="ECO:0000256" key="10">
    <source>
        <dbReference type="ARBA" id="ARBA00031804"/>
    </source>
</evidence>
<sequence>MVNYKDLGLVNTREMFAKAIDGGYAIPAFNFNNMEQLQAIIKAAADTKSPVILQVSKGARNYANQTLLRYMAEGAVQYAKELGWENPQICLHLDHGDSFEVCKSCVDFGFSSVMIDGSALPYEENIALTKKVVEYAHQFDVTVEAELGVLAGVEDEVQAEESHYTKPEEVIDFATRTGCDSLAISIGTSHGAYKFKPEQCTRDPQTGKLVPPPLAFDVLDAIMEKLPGFPIVLHGSSSVPQEYVDIINSHGGNLPDAVGIPEEQLRKAAKSAVCKINIDSDSRLAFTAAVRKVFVDKPGEFDPRKYCGPARDEMEKLYKHKIIEVLGSDGKAC</sequence>
<proteinExistence type="inferred from homology"/>
<keyword evidence="8" id="KW-0324">Glycolysis</keyword>
<dbReference type="GO" id="GO:0030388">
    <property type="term" value="P:fructose 1,6-bisphosphate metabolic process"/>
    <property type="evidence" value="ECO:0007669"/>
    <property type="project" value="InterPro"/>
</dbReference>
<feature type="binding site" evidence="12">
    <location>
        <position position="234"/>
    </location>
    <ligand>
        <name>Zn(2+)</name>
        <dbReference type="ChEBI" id="CHEBI:29105"/>
        <label>1</label>
        <note>catalytic</note>
    </ligand>
</feature>
<dbReference type="GO" id="GO:0006096">
    <property type="term" value="P:glycolytic process"/>
    <property type="evidence" value="ECO:0007669"/>
    <property type="project" value="UniProtKB-KW"/>
</dbReference>
<dbReference type="NCBIfam" id="TIGR01859">
    <property type="entry name" value="fruc_bis_ald"/>
    <property type="match status" value="1"/>
</dbReference>
<dbReference type="CDD" id="cd00947">
    <property type="entry name" value="TBP_aldolase_IIB"/>
    <property type="match status" value="1"/>
</dbReference>
<dbReference type="NCBIfam" id="NF005481">
    <property type="entry name" value="PRK07084.1"/>
    <property type="match status" value="1"/>
</dbReference>
<reference evidence="13" key="1">
    <citation type="submission" date="2008-11" db="EMBL/GenBank/DDBJ databases">
        <title>Isolation and characterization of a fructose-1,6-bisphosphatase in Bacteroides sp. from a rumen metagenomic library.</title>
        <authorList>
            <person name="Wang J."/>
            <person name="Liu K."/>
            <person name="Zhao S."/>
            <person name="Bu D."/>
            <person name="Li D."/>
            <person name="Yu P."/>
            <person name="Wei H."/>
            <person name="Zhou L."/>
        </authorList>
    </citation>
    <scope>NUCLEOTIDE SEQUENCE</scope>
</reference>
<dbReference type="AlphaFoldDB" id="C0K028"/>
<dbReference type="Gene3D" id="3.20.20.70">
    <property type="entry name" value="Aldolase class I"/>
    <property type="match status" value="1"/>
</dbReference>
<dbReference type="EC" id="4.1.2.13" evidence="5"/>
<dbReference type="PANTHER" id="PTHR30304">
    <property type="entry name" value="D-TAGATOSE-1,6-BISPHOSPHATE ALDOLASE"/>
    <property type="match status" value="1"/>
</dbReference>
<dbReference type="GO" id="GO:0008270">
    <property type="term" value="F:zinc ion binding"/>
    <property type="evidence" value="ECO:0007669"/>
    <property type="project" value="InterPro"/>
</dbReference>
<evidence type="ECO:0000256" key="7">
    <source>
        <dbReference type="ARBA" id="ARBA00022833"/>
    </source>
</evidence>
<evidence type="ECO:0000256" key="12">
    <source>
        <dbReference type="PIRSR" id="PIRSR001359-3"/>
    </source>
</evidence>
<comment type="similarity">
    <text evidence="4">Belongs to the class II fructose-bisphosphate aldolase family.</text>
</comment>
<keyword evidence="7 12" id="KW-0862">Zinc</keyword>
<evidence type="ECO:0000256" key="5">
    <source>
        <dbReference type="ARBA" id="ARBA00013068"/>
    </source>
</evidence>
<keyword evidence="6 12" id="KW-0479">Metal-binding</keyword>
<comment type="catalytic activity">
    <reaction evidence="1">
        <text>beta-D-fructose 1,6-bisphosphate = D-glyceraldehyde 3-phosphate + dihydroxyacetone phosphate</text>
        <dbReference type="Rhea" id="RHEA:14729"/>
        <dbReference type="ChEBI" id="CHEBI:32966"/>
        <dbReference type="ChEBI" id="CHEBI:57642"/>
        <dbReference type="ChEBI" id="CHEBI:59776"/>
        <dbReference type="EC" id="4.1.2.13"/>
    </reaction>
</comment>
<feature type="binding site" evidence="12">
    <location>
        <position position="146"/>
    </location>
    <ligand>
        <name>Zn(2+)</name>
        <dbReference type="ChEBI" id="CHEBI:29105"/>
        <label>2</label>
    </ligand>
</feature>
<comment type="function">
    <text evidence="2">Catalyzes the aldol condensation of dihydroxyacetone phosphate (DHAP or glycerone-phosphate) with glyceraldehyde 3-phosphate (G3P) to form fructose 1,6-bisphosphate (FBP) in gluconeogenesis and the reverse reaction in glycolysis.</text>
</comment>
<comment type="pathway">
    <text evidence="3">Carbohydrate degradation; glycolysis; D-glyceraldehyde 3-phosphate and glycerone phosphate from D-glucose: step 4/4.</text>
</comment>
<evidence type="ECO:0000256" key="3">
    <source>
        <dbReference type="ARBA" id="ARBA00004714"/>
    </source>
</evidence>
<evidence type="ECO:0000313" key="13">
    <source>
        <dbReference type="EMBL" id="ACM91058.1"/>
    </source>
</evidence>
<evidence type="ECO:0000256" key="6">
    <source>
        <dbReference type="ARBA" id="ARBA00022723"/>
    </source>
</evidence>
<dbReference type="InterPro" id="IPR050246">
    <property type="entry name" value="Class_II_FBP_aldolase"/>
</dbReference>
<evidence type="ECO:0000256" key="11">
    <source>
        <dbReference type="PIRSR" id="PIRSR001359-1"/>
    </source>
</evidence>
<evidence type="ECO:0000256" key="9">
    <source>
        <dbReference type="ARBA" id="ARBA00023239"/>
    </source>
</evidence>
<feature type="binding site" evidence="12">
    <location>
        <position position="190"/>
    </location>
    <ligand>
        <name>Zn(2+)</name>
        <dbReference type="ChEBI" id="CHEBI:29105"/>
        <label>1</label>
        <note>catalytic</note>
    </ligand>
</feature>
<keyword evidence="9" id="KW-0456">Lyase</keyword>
<dbReference type="InterPro" id="IPR011289">
    <property type="entry name" value="Fruc_bis_ald_class-2"/>
</dbReference>
<feature type="binding site" evidence="12">
    <location>
        <position position="95"/>
    </location>
    <ligand>
        <name>Zn(2+)</name>
        <dbReference type="ChEBI" id="CHEBI:29105"/>
        <label>1</label>
        <note>catalytic</note>
    </ligand>
</feature>
<dbReference type="PIRSF" id="PIRSF001359">
    <property type="entry name" value="F_bP_aldolase_II"/>
    <property type="match status" value="1"/>
</dbReference>
<evidence type="ECO:0000256" key="2">
    <source>
        <dbReference type="ARBA" id="ARBA00002181"/>
    </source>
</evidence>
<dbReference type="InterPro" id="IPR013785">
    <property type="entry name" value="Aldolase_TIM"/>
</dbReference>
<dbReference type="FunFam" id="3.20.20.70:FF:000111">
    <property type="entry name" value="Fructose-1,6-bisphosphate aldolase"/>
    <property type="match status" value="1"/>
</dbReference>
<dbReference type="NCBIfam" id="TIGR00167">
    <property type="entry name" value="cbbA"/>
    <property type="match status" value="1"/>
</dbReference>
<accession>C0K028</accession>
<comment type="cofactor">
    <cofactor evidence="12">
        <name>Zn(2+)</name>
        <dbReference type="ChEBI" id="CHEBI:29105"/>
    </cofactor>
    <text evidence="12">Binds 2 Zn(2+) ions per subunit. One is catalytic and the other provides a structural contribution.</text>
</comment>
<dbReference type="EMBL" id="FJ529692">
    <property type="protein sequence ID" value="ACM91058.1"/>
    <property type="molecule type" value="Genomic_DNA"/>
</dbReference>
<evidence type="ECO:0000256" key="4">
    <source>
        <dbReference type="ARBA" id="ARBA00005812"/>
    </source>
</evidence>
<dbReference type="Pfam" id="PF01116">
    <property type="entry name" value="F_bP_aldolase"/>
    <property type="match status" value="1"/>
</dbReference>
<dbReference type="SUPFAM" id="SSF51569">
    <property type="entry name" value="Aldolase"/>
    <property type="match status" value="1"/>
</dbReference>